<dbReference type="InterPro" id="IPR051677">
    <property type="entry name" value="AfsR-DnrI-RedD_regulator"/>
</dbReference>
<sequence length="267" mass="29316">MEENTEMLGGSGLRFTVLGPLRVAAADRAYAVQGVKVKTILATLIARADRTVGVEVLGNELWGAQRPRHPETTVRMHIYHLRQALTQHLDVPGDSIVRTQSPGYRLAIDADRIDAGRFEACGERGVELLRRGLPAEAAAVSHAALRLWQGPSALADVTPGPILGSYVTHLEEMRLRVLGCYTDALMALDRHEDVIPPLRELVADHPLNESFHARLIAALHRTGRRADALRAFHNLRAILSTELGLEPSAELLALQREILRDSRVALA</sequence>
<evidence type="ECO:0000256" key="2">
    <source>
        <dbReference type="ARBA" id="ARBA00023015"/>
    </source>
</evidence>
<dbReference type="InterPro" id="IPR005158">
    <property type="entry name" value="BTAD"/>
</dbReference>
<dbReference type="SMART" id="SM00862">
    <property type="entry name" value="Trans_reg_C"/>
    <property type="match status" value="1"/>
</dbReference>
<dbReference type="CDD" id="cd15831">
    <property type="entry name" value="BTAD"/>
    <property type="match status" value="1"/>
</dbReference>
<dbReference type="EMBL" id="CP046173">
    <property type="protein sequence ID" value="QIS17666.1"/>
    <property type="molecule type" value="Genomic_DNA"/>
</dbReference>
<evidence type="ECO:0000256" key="5">
    <source>
        <dbReference type="PROSITE-ProRule" id="PRU01091"/>
    </source>
</evidence>
<dbReference type="InterPro" id="IPR011990">
    <property type="entry name" value="TPR-like_helical_dom_sf"/>
</dbReference>
<dbReference type="PANTHER" id="PTHR35807">
    <property type="entry name" value="TRANSCRIPTIONAL REGULATOR REDD-RELATED"/>
    <property type="match status" value="1"/>
</dbReference>
<feature type="DNA-binding region" description="OmpR/PhoB-type" evidence="5">
    <location>
        <begin position="3"/>
        <end position="108"/>
    </location>
</feature>
<feature type="domain" description="OmpR/PhoB-type" evidence="6">
    <location>
        <begin position="3"/>
        <end position="108"/>
    </location>
</feature>
<keyword evidence="2" id="KW-0805">Transcription regulation</keyword>
<dbReference type="InterPro" id="IPR016032">
    <property type="entry name" value="Sig_transdc_resp-reg_C-effctor"/>
</dbReference>
<evidence type="ECO:0000313" key="8">
    <source>
        <dbReference type="Proteomes" id="UP000500953"/>
    </source>
</evidence>
<dbReference type="SUPFAM" id="SSF48452">
    <property type="entry name" value="TPR-like"/>
    <property type="match status" value="1"/>
</dbReference>
<dbReference type="GO" id="GO:0003677">
    <property type="term" value="F:DNA binding"/>
    <property type="evidence" value="ECO:0007669"/>
    <property type="project" value="UniProtKB-UniRule"/>
</dbReference>
<dbReference type="InterPro" id="IPR036388">
    <property type="entry name" value="WH-like_DNA-bd_sf"/>
</dbReference>
<dbReference type="PANTHER" id="PTHR35807:SF1">
    <property type="entry name" value="TRANSCRIPTIONAL REGULATOR REDD"/>
    <property type="match status" value="1"/>
</dbReference>
<dbReference type="InterPro" id="IPR001867">
    <property type="entry name" value="OmpR/PhoB-type_DNA-bd"/>
</dbReference>
<keyword evidence="4" id="KW-0804">Transcription</keyword>
<dbReference type="Pfam" id="PF00486">
    <property type="entry name" value="Trans_reg_C"/>
    <property type="match status" value="1"/>
</dbReference>
<dbReference type="GO" id="GO:0000160">
    <property type="term" value="P:phosphorelay signal transduction system"/>
    <property type="evidence" value="ECO:0007669"/>
    <property type="project" value="InterPro"/>
</dbReference>
<evidence type="ECO:0000313" key="7">
    <source>
        <dbReference type="EMBL" id="QIS17666.1"/>
    </source>
</evidence>
<evidence type="ECO:0000256" key="4">
    <source>
        <dbReference type="ARBA" id="ARBA00023163"/>
    </source>
</evidence>
<keyword evidence="3 5" id="KW-0238">DNA-binding</keyword>
<protein>
    <submittedName>
        <fullName evidence="7">Transcriptional regulator</fullName>
    </submittedName>
</protein>
<evidence type="ECO:0000256" key="1">
    <source>
        <dbReference type="ARBA" id="ARBA00005820"/>
    </source>
</evidence>
<dbReference type="SUPFAM" id="SSF46894">
    <property type="entry name" value="C-terminal effector domain of the bipartite response regulators"/>
    <property type="match status" value="1"/>
</dbReference>
<dbReference type="Pfam" id="PF03704">
    <property type="entry name" value="BTAD"/>
    <property type="match status" value="1"/>
</dbReference>
<organism evidence="7 8">
    <name type="scientific">Nocardia terpenica</name>
    <dbReference type="NCBI Taxonomy" id="455432"/>
    <lineage>
        <taxon>Bacteria</taxon>
        <taxon>Bacillati</taxon>
        <taxon>Actinomycetota</taxon>
        <taxon>Actinomycetes</taxon>
        <taxon>Mycobacteriales</taxon>
        <taxon>Nocardiaceae</taxon>
        <taxon>Nocardia</taxon>
    </lineage>
</organism>
<evidence type="ECO:0000256" key="3">
    <source>
        <dbReference type="ARBA" id="ARBA00023125"/>
    </source>
</evidence>
<gene>
    <name evidence="7" type="ORF">F6W96_04445</name>
</gene>
<dbReference type="Proteomes" id="UP000500953">
    <property type="component" value="Chromosome"/>
</dbReference>
<reference evidence="7 8" key="1">
    <citation type="journal article" date="2019" name="ACS Chem. Biol.">
        <title>Identification and Mobilization of a Cryptic Antibiotic Biosynthesis Gene Locus from a Human-Pathogenic Nocardia Isolate.</title>
        <authorList>
            <person name="Herisse M."/>
            <person name="Ishida K."/>
            <person name="Porter J.L."/>
            <person name="Howden B."/>
            <person name="Hertweck C."/>
            <person name="Stinear T.P."/>
            <person name="Pidot S.J."/>
        </authorList>
    </citation>
    <scope>NUCLEOTIDE SEQUENCE [LARGE SCALE GENOMIC DNA]</scope>
    <source>
        <strain evidence="7 8">AUSMDU00012715</strain>
    </source>
</reference>
<dbReference type="GO" id="GO:0006355">
    <property type="term" value="P:regulation of DNA-templated transcription"/>
    <property type="evidence" value="ECO:0007669"/>
    <property type="project" value="InterPro"/>
</dbReference>
<dbReference type="Gene3D" id="1.25.40.10">
    <property type="entry name" value="Tetratricopeptide repeat domain"/>
    <property type="match status" value="1"/>
</dbReference>
<dbReference type="AlphaFoldDB" id="A0A6G9YXE1"/>
<comment type="similarity">
    <text evidence="1">Belongs to the AfsR/DnrI/RedD regulatory family.</text>
</comment>
<proteinExistence type="inferred from homology"/>
<dbReference type="Gene3D" id="1.10.10.10">
    <property type="entry name" value="Winged helix-like DNA-binding domain superfamily/Winged helix DNA-binding domain"/>
    <property type="match status" value="1"/>
</dbReference>
<dbReference type="SMART" id="SM01043">
    <property type="entry name" value="BTAD"/>
    <property type="match status" value="1"/>
</dbReference>
<accession>A0A6G9YXE1</accession>
<dbReference type="RefSeq" id="WP_167485050.1">
    <property type="nucleotide sequence ID" value="NZ_CP046173.1"/>
</dbReference>
<name>A0A6G9YXE1_9NOCA</name>
<evidence type="ECO:0000259" key="6">
    <source>
        <dbReference type="PROSITE" id="PS51755"/>
    </source>
</evidence>
<dbReference type="PROSITE" id="PS51755">
    <property type="entry name" value="OMPR_PHOB"/>
    <property type="match status" value="1"/>
</dbReference>